<dbReference type="InterPro" id="IPR025209">
    <property type="entry name" value="DUF4209"/>
</dbReference>
<name>A0ABN2R2L8_9ACTN</name>
<evidence type="ECO:0000313" key="2">
    <source>
        <dbReference type="EMBL" id="GAA1962455.1"/>
    </source>
</evidence>
<reference evidence="2 3" key="1">
    <citation type="journal article" date="2019" name="Int. J. Syst. Evol. Microbiol.">
        <title>The Global Catalogue of Microorganisms (GCM) 10K type strain sequencing project: providing services to taxonomists for standard genome sequencing and annotation.</title>
        <authorList>
            <consortium name="The Broad Institute Genomics Platform"/>
            <consortium name="The Broad Institute Genome Sequencing Center for Infectious Disease"/>
            <person name="Wu L."/>
            <person name="Ma J."/>
        </authorList>
    </citation>
    <scope>NUCLEOTIDE SEQUENCE [LARGE SCALE GENOMIC DNA]</scope>
    <source>
        <strain evidence="2 3">JCM 16013</strain>
    </source>
</reference>
<proteinExistence type="predicted"/>
<organism evidence="2 3">
    <name type="scientific">Catenulispora subtropica</name>
    <dbReference type="NCBI Taxonomy" id="450798"/>
    <lineage>
        <taxon>Bacteria</taxon>
        <taxon>Bacillati</taxon>
        <taxon>Actinomycetota</taxon>
        <taxon>Actinomycetes</taxon>
        <taxon>Catenulisporales</taxon>
        <taxon>Catenulisporaceae</taxon>
        <taxon>Catenulispora</taxon>
    </lineage>
</organism>
<gene>
    <name evidence="2" type="ORF">GCM10009838_19220</name>
</gene>
<dbReference type="Pfam" id="PF13910">
    <property type="entry name" value="DUF4209"/>
    <property type="match status" value="1"/>
</dbReference>
<protein>
    <recommendedName>
        <fullName evidence="1">DUF4209 domain-containing protein</fullName>
    </recommendedName>
</protein>
<evidence type="ECO:0000259" key="1">
    <source>
        <dbReference type="Pfam" id="PF13910"/>
    </source>
</evidence>
<accession>A0ABN2R2L8</accession>
<evidence type="ECO:0000313" key="3">
    <source>
        <dbReference type="Proteomes" id="UP001499854"/>
    </source>
</evidence>
<dbReference type="Proteomes" id="UP001499854">
    <property type="component" value="Unassembled WGS sequence"/>
</dbReference>
<dbReference type="EMBL" id="BAAAQM010000008">
    <property type="protein sequence ID" value="GAA1962455.1"/>
    <property type="molecule type" value="Genomic_DNA"/>
</dbReference>
<sequence length="588" mass="65505">MGVPCFRSEVPQMSVTHNWDESVIESFNAILHEQLDYYETATRMSAALGESPDERAASLIRALLYHPTPRPHLSDPGSRVYAPMIELADGQSRPERVGEATDATLEAWDEATQIFENFPLIVARLADLLWLRRYGTKNYLYAQKAQKSLRALSAYPNIPDIIRADYLVRALDLAHEAGMKKEIAPTVSDLVAAAKVSLQNPEWVPGVSLRLIERLARLPKRDRPADLDELVQAAVDAYGEDPFILEAILQIRLHLIGPEPELRRATALEIVNRWKKAADGAPTLIAQRHIEQALSIARSEGLSDEVPALRTRLQEISRQEHNFSVFSVDVNIPAERIEAFIAQFTNGDDPQRWLGRFASYCPVQQDRDLVARQVREKMQQAPFQYLTTKILVNAQGLPTKTIVGDEQHFAQAMIDHDTFYIVFWSNLAAEILDRMSATGRMTEQEISTFLSESVFDESQSEGIARSFMHYAAGRYEEAMLCCIPRLEAALRSASMAIGLVVYIEPGAAANQLGSFKGLGDLLRALAGRAPEPQRSYLQLMLAEPLSLNLRNKALHGLMQEVSKQDAALVLHAAAALGQWQGIPAQPAP</sequence>
<keyword evidence="3" id="KW-1185">Reference proteome</keyword>
<comment type="caution">
    <text evidence="2">The sequence shown here is derived from an EMBL/GenBank/DDBJ whole genome shotgun (WGS) entry which is preliminary data.</text>
</comment>
<feature type="domain" description="DUF4209" evidence="1">
    <location>
        <begin position="520"/>
        <end position="573"/>
    </location>
</feature>